<comment type="caution">
    <text evidence="3">The sequence shown here is derived from an EMBL/GenBank/DDBJ whole genome shotgun (WGS) entry which is preliminary data.</text>
</comment>
<sequence>MRVLVLGSTGPTGILVVREALAVFDGSTIVLYVRTPDKIPEDLRTHPGCIVVQGQLEDTDSLSKAMEGVDLVLSALGPSQFSQPPVKRLIALGTASIEAKEDKFNLAYSLMVKSVAISMRNAYKDIRALGAVIQESDLDWTIVRVPVLSNDMSREVLAGYIGDGKTKNHVSLTRIGFAAFVVDEINKKQWNRKLPLLVSP</sequence>
<dbReference type="GO" id="GO:0042602">
    <property type="term" value="F:riboflavin reductase (NADPH) activity"/>
    <property type="evidence" value="ECO:0007669"/>
    <property type="project" value="TreeGrafter"/>
</dbReference>
<dbReference type="SUPFAM" id="SSF51735">
    <property type="entry name" value="NAD(P)-binding Rossmann-fold domains"/>
    <property type="match status" value="1"/>
</dbReference>
<dbReference type="Proteomes" id="UP001221757">
    <property type="component" value="Unassembled WGS sequence"/>
</dbReference>
<organism evidence="3 4">
    <name type="scientific">Mycena rosella</name>
    <name type="common">Pink bonnet</name>
    <name type="synonym">Agaricus rosellus</name>
    <dbReference type="NCBI Taxonomy" id="1033263"/>
    <lineage>
        <taxon>Eukaryota</taxon>
        <taxon>Fungi</taxon>
        <taxon>Dikarya</taxon>
        <taxon>Basidiomycota</taxon>
        <taxon>Agaricomycotina</taxon>
        <taxon>Agaricomycetes</taxon>
        <taxon>Agaricomycetidae</taxon>
        <taxon>Agaricales</taxon>
        <taxon>Marasmiineae</taxon>
        <taxon>Mycenaceae</taxon>
        <taxon>Mycena</taxon>
    </lineage>
</organism>
<dbReference type="PANTHER" id="PTHR43355:SF2">
    <property type="entry name" value="FLAVIN REDUCTASE (NADPH)"/>
    <property type="match status" value="1"/>
</dbReference>
<dbReference type="GO" id="GO:0004074">
    <property type="term" value="F:biliverdin reductase [NAD(P)H] activity"/>
    <property type="evidence" value="ECO:0007669"/>
    <property type="project" value="TreeGrafter"/>
</dbReference>
<dbReference type="InterPro" id="IPR016040">
    <property type="entry name" value="NAD(P)-bd_dom"/>
</dbReference>
<dbReference type="EMBL" id="JARKIE010000045">
    <property type="protein sequence ID" value="KAJ7693680.1"/>
    <property type="molecule type" value="Genomic_DNA"/>
</dbReference>
<dbReference type="InterPro" id="IPR051606">
    <property type="entry name" value="Polyketide_Oxido-like"/>
</dbReference>
<keyword evidence="4" id="KW-1185">Reference proteome</keyword>
<dbReference type="AlphaFoldDB" id="A0AAD7GJG8"/>
<evidence type="ECO:0000313" key="4">
    <source>
        <dbReference type="Proteomes" id="UP001221757"/>
    </source>
</evidence>
<gene>
    <name evidence="3" type="ORF">B0H17DRAFT_1159440</name>
</gene>
<dbReference type="Pfam" id="PF13460">
    <property type="entry name" value="NAD_binding_10"/>
    <property type="match status" value="1"/>
</dbReference>
<evidence type="ECO:0000259" key="2">
    <source>
        <dbReference type="Pfam" id="PF13460"/>
    </source>
</evidence>
<evidence type="ECO:0000256" key="1">
    <source>
        <dbReference type="ARBA" id="ARBA00038376"/>
    </source>
</evidence>
<name>A0AAD7GJG8_MYCRO</name>
<dbReference type="PANTHER" id="PTHR43355">
    <property type="entry name" value="FLAVIN REDUCTASE (NADPH)"/>
    <property type="match status" value="1"/>
</dbReference>
<feature type="domain" description="NAD(P)-binding" evidence="2">
    <location>
        <begin position="7"/>
        <end position="187"/>
    </location>
</feature>
<accession>A0AAD7GJG8</accession>
<proteinExistence type="inferred from homology"/>
<dbReference type="InterPro" id="IPR036291">
    <property type="entry name" value="NAD(P)-bd_dom_sf"/>
</dbReference>
<reference evidence="3" key="1">
    <citation type="submission" date="2023-03" db="EMBL/GenBank/DDBJ databases">
        <title>Massive genome expansion in bonnet fungi (Mycena s.s.) driven by repeated elements and novel gene families across ecological guilds.</title>
        <authorList>
            <consortium name="Lawrence Berkeley National Laboratory"/>
            <person name="Harder C.B."/>
            <person name="Miyauchi S."/>
            <person name="Viragh M."/>
            <person name="Kuo A."/>
            <person name="Thoen E."/>
            <person name="Andreopoulos B."/>
            <person name="Lu D."/>
            <person name="Skrede I."/>
            <person name="Drula E."/>
            <person name="Henrissat B."/>
            <person name="Morin E."/>
            <person name="Kohler A."/>
            <person name="Barry K."/>
            <person name="LaButti K."/>
            <person name="Morin E."/>
            <person name="Salamov A."/>
            <person name="Lipzen A."/>
            <person name="Mereny Z."/>
            <person name="Hegedus B."/>
            <person name="Baldrian P."/>
            <person name="Stursova M."/>
            <person name="Weitz H."/>
            <person name="Taylor A."/>
            <person name="Grigoriev I.V."/>
            <person name="Nagy L.G."/>
            <person name="Martin F."/>
            <person name="Kauserud H."/>
        </authorList>
    </citation>
    <scope>NUCLEOTIDE SEQUENCE</scope>
    <source>
        <strain evidence="3">CBHHK067</strain>
    </source>
</reference>
<comment type="similarity">
    <text evidence="1">Belongs to the avfA family.</text>
</comment>
<evidence type="ECO:0000313" key="3">
    <source>
        <dbReference type="EMBL" id="KAJ7693680.1"/>
    </source>
</evidence>
<protein>
    <recommendedName>
        <fullName evidence="2">NAD(P)-binding domain-containing protein</fullName>
    </recommendedName>
</protein>
<dbReference type="Gene3D" id="3.40.50.720">
    <property type="entry name" value="NAD(P)-binding Rossmann-like Domain"/>
    <property type="match status" value="1"/>
</dbReference>